<evidence type="ECO:0000259" key="7">
    <source>
        <dbReference type="PROSITE" id="PS50240"/>
    </source>
</evidence>
<proteinExistence type="inferred from homology"/>
<dbReference type="GO" id="GO:0006508">
    <property type="term" value="P:proteolysis"/>
    <property type="evidence" value="ECO:0007669"/>
    <property type="project" value="UniProtKB-KW"/>
</dbReference>
<reference evidence="8 9" key="1">
    <citation type="journal article" date="2015" name="Plant Cell">
        <title>Oil accumulation by the oleaginous diatom Fistulifera solaris as revealed by the genome and transcriptome.</title>
        <authorList>
            <person name="Tanaka T."/>
            <person name="Maeda Y."/>
            <person name="Veluchamy A."/>
            <person name="Tanaka M."/>
            <person name="Abida H."/>
            <person name="Marechal E."/>
            <person name="Bowler C."/>
            <person name="Muto M."/>
            <person name="Sunaga Y."/>
            <person name="Tanaka M."/>
            <person name="Yoshino T."/>
            <person name="Taniguchi T."/>
            <person name="Fukuda Y."/>
            <person name="Nemoto M."/>
            <person name="Matsumoto M."/>
            <person name="Wong P.S."/>
            <person name="Aburatani S."/>
            <person name="Fujibuchi W."/>
        </authorList>
    </citation>
    <scope>NUCLEOTIDE SEQUENCE [LARGE SCALE GENOMIC DNA]</scope>
    <source>
        <strain evidence="8 9">JPCC DA0580</strain>
    </source>
</reference>
<dbReference type="PROSITE" id="PS00135">
    <property type="entry name" value="TRYPSIN_SER"/>
    <property type="match status" value="1"/>
</dbReference>
<gene>
    <name evidence="8" type="ORF">FisN_12Lh102</name>
</gene>
<keyword evidence="4" id="KW-0720">Serine protease</keyword>
<evidence type="ECO:0000313" key="8">
    <source>
        <dbReference type="EMBL" id="GAX15194.1"/>
    </source>
</evidence>
<dbReference type="PANTHER" id="PTHR24276">
    <property type="entry name" value="POLYSERASE-RELATED"/>
    <property type="match status" value="1"/>
</dbReference>
<dbReference type="InParanoid" id="A0A1Z5JMI2"/>
<keyword evidence="9" id="KW-1185">Reference proteome</keyword>
<keyword evidence="3" id="KW-1015">Disulfide bond</keyword>
<dbReference type="InterPro" id="IPR001314">
    <property type="entry name" value="Peptidase_S1A"/>
</dbReference>
<dbReference type="CDD" id="cd00190">
    <property type="entry name" value="Tryp_SPc"/>
    <property type="match status" value="1"/>
</dbReference>
<evidence type="ECO:0000313" key="9">
    <source>
        <dbReference type="Proteomes" id="UP000198406"/>
    </source>
</evidence>
<dbReference type="InterPro" id="IPR043504">
    <property type="entry name" value="Peptidase_S1_PA_chymotrypsin"/>
</dbReference>
<dbReference type="EC" id="3.4.21.59" evidence="8"/>
<dbReference type="InterPro" id="IPR001254">
    <property type="entry name" value="Trypsin_dom"/>
</dbReference>
<keyword evidence="2" id="KW-0843">Virulence</keyword>
<protein>
    <submittedName>
        <fullName evidence="8">Tryptase</fullName>
        <ecNumber evidence="8">3.4.21.59</ecNumber>
    </submittedName>
</protein>
<feature type="chain" id="PRO_5012396570" evidence="6">
    <location>
        <begin position="16"/>
        <end position="469"/>
    </location>
</feature>
<dbReference type="EMBL" id="BDSP01000087">
    <property type="protein sequence ID" value="GAX15194.1"/>
    <property type="molecule type" value="Genomic_DNA"/>
</dbReference>
<evidence type="ECO:0000256" key="1">
    <source>
        <dbReference type="ARBA" id="ARBA00007664"/>
    </source>
</evidence>
<dbReference type="AlphaFoldDB" id="A0A1Z5JMI2"/>
<dbReference type="SUPFAM" id="SSF50494">
    <property type="entry name" value="Trypsin-like serine proteases"/>
    <property type="match status" value="1"/>
</dbReference>
<comment type="similarity">
    <text evidence="1">Belongs to the peptidase S1 family.</text>
</comment>
<dbReference type="InterPro" id="IPR033116">
    <property type="entry name" value="TRYPSIN_SER"/>
</dbReference>
<evidence type="ECO:0000256" key="5">
    <source>
        <dbReference type="SAM" id="MobiDB-lite"/>
    </source>
</evidence>
<dbReference type="InterPro" id="IPR018114">
    <property type="entry name" value="TRYPSIN_HIS"/>
</dbReference>
<sequence length="469" mass="51247">MLIIILFLILSISHAQQNTEKNRELIVGGEETKEGRFSFAEISLQIRRSHQCGGTLIAPDMILTAAHCQSWIDTAHIHRYDFKDKSDVYMEMDPAFIHVHPEFNPSTFQADFSVVGLGRPVPSAQIVRLNTFASVPSANDPVVVIGWGAINVTDPSNTIYPNRLQKAHINYITNEECEKAEVQGQALYTGEIYSDMLCATSPGVDACRGDSGGPLIMEGAVEGEDVQVGIVSWGRGCALFPGVYSRVSDGYAWIRKEVCAYSVDPPAYMRCRDEERDSKFLSPGPLEQSIPSIAPVLQRSSGRVDVEIVIQLDQQSHETSWTLSDNDGNVLVNVPYGAYANLSAQSIDFTVRVDEGSGLLFVIKDEAFNGMSQGVPGWYKVYLLSDLQRVEIISGDGDYGRVAFHRFTASLSSAVGEQSSNQRDDNGPNVFSGTFPDISGDHTSGTFTHTTGTLLAASLCLIFLGPRCI</sequence>
<evidence type="ECO:0000256" key="3">
    <source>
        <dbReference type="ARBA" id="ARBA00023157"/>
    </source>
</evidence>
<feature type="domain" description="Peptidase S1" evidence="7">
    <location>
        <begin position="26"/>
        <end position="259"/>
    </location>
</feature>
<keyword evidence="6" id="KW-0732">Signal</keyword>
<evidence type="ECO:0000256" key="2">
    <source>
        <dbReference type="ARBA" id="ARBA00023026"/>
    </source>
</evidence>
<organism evidence="8 9">
    <name type="scientific">Fistulifera solaris</name>
    <name type="common">Oleaginous diatom</name>
    <dbReference type="NCBI Taxonomy" id="1519565"/>
    <lineage>
        <taxon>Eukaryota</taxon>
        <taxon>Sar</taxon>
        <taxon>Stramenopiles</taxon>
        <taxon>Ochrophyta</taxon>
        <taxon>Bacillariophyta</taxon>
        <taxon>Bacillariophyceae</taxon>
        <taxon>Bacillariophycidae</taxon>
        <taxon>Naviculales</taxon>
        <taxon>Naviculaceae</taxon>
        <taxon>Fistulifera</taxon>
    </lineage>
</organism>
<dbReference type="SMART" id="SM00020">
    <property type="entry name" value="Tryp_SPc"/>
    <property type="match status" value="1"/>
</dbReference>
<evidence type="ECO:0000256" key="4">
    <source>
        <dbReference type="RuleBase" id="RU363034"/>
    </source>
</evidence>
<feature type="signal peptide" evidence="6">
    <location>
        <begin position="1"/>
        <end position="15"/>
    </location>
</feature>
<accession>A0A1Z5JMI2</accession>
<dbReference type="Pfam" id="PF00089">
    <property type="entry name" value="Trypsin"/>
    <property type="match status" value="1"/>
</dbReference>
<name>A0A1Z5JMI2_FISSO</name>
<dbReference type="PANTHER" id="PTHR24276:SF91">
    <property type="entry name" value="AT26814P-RELATED"/>
    <property type="match status" value="1"/>
</dbReference>
<dbReference type="PROSITE" id="PS00134">
    <property type="entry name" value="TRYPSIN_HIS"/>
    <property type="match status" value="1"/>
</dbReference>
<evidence type="ECO:0000256" key="6">
    <source>
        <dbReference type="SAM" id="SignalP"/>
    </source>
</evidence>
<dbReference type="InterPro" id="IPR050430">
    <property type="entry name" value="Peptidase_S1"/>
</dbReference>
<feature type="region of interest" description="Disordered" evidence="5">
    <location>
        <begin position="415"/>
        <end position="435"/>
    </location>
</feature>
<dbReference type="FunFam" id="2.40.10.10:FF:000002">
    <property type="entry name" value="Transmembrane protease serine"/>
    <property type="match status" value="1"/>
</dbReference>
<dbReference type="Gene3D" id="2.40.10.10">
    <property type="entry name" value="Trypsin-like serine proteases"/>
    <property type="match status" value="1"/>
</dbReference>
<dbReference type="PRINTS" id="PR00722">
    <property type="entry name" value="CHYMOTRYPSIN"/>
</dbReference>
<dbReference type="OrthoDB" id="104223at2759"/>
<keyword evidence="4" id="KW-0645">Protease</keyword>
<keyword evidence="4 8" id="KW-0378">Hydrolase</keyword>
<comment type="caution">
    <text evidence="8">The sequence shown here is derived from an EMBL/GenBank/DDBJ whole genome shotgun (WGS) entry which is preliminary data.</text>
</comment>
<dbReference type="InterPro" id="IPR009003">
    <property type="entry name" value="Peptidase_S1_PA"/>
</dbReference>
<dbReference type="PROSITE" id="PS50240">
    <property type="entry name" value="TRYPSIN_DOM"/>
    <property type="match status" value="1"/>
</dbReference>
<dbReference type="Proteomes" id="UP000198406">
    <property type="component" value="Unassembled WGS sequence"/>
</dbReference>
<dbReference type="GO" id="GO:0004252">
    <property type="term" value="F:serine-type endopeptidase activity"/>
    <property type="evidence" value="ECO:0007669"/>
    <property type="project" value="UniProtKB-EC"/>
</dbReference>